<feature type="chain" id="PRO_5011785631" description="beta-N-acetylhexosaminidase" evidence="7">
    <location>
        <begin position="25"/>
        <end position="691"/>
    </location>
</feature>
<evidence type="ECO:0000256" key="1">
    <source>
        <dbReference type="ARBA" id="ARBA00001231"/>
    </source>
</evidence>
<organism evidence="10 11">
    <name type="scientific">Granulicella pectinivorans</name>
    <dbReference type="NCBI Taxonomy" id="474950"/>
    <lineage>
        <taxon>Bacteria</taxon>
        <taxon>Pseudomonadati</taxon>
        <taxon>Acidobacteriota</taxon>
        <taxon>Terriglobia</taxon>
        <taxon>Terriglobales</taxon>
        <taxon>Acidobacteriaceae</taxon>
        <taxon>Granulicella</taxon>
    </lineage>
</organism>
<dbReference type="Gene3D" id="3.20.20.80">
    <property type="entry name" value="Glycosidases"/>
    <property type="match status" value="1"/>
</dbReference>
<evidence type="ECO:0000256" key="7">
    <source>
        <dbReference type="SAM" id="SignalP"/>
    </source>
</evidence>
<dbReference type="GO" id="GO:0016020">
    <property type="term" value="C:membrane"/>
    <property type="evidence" value="ECO:0007669"/>
    <property type="project" value="TreeGrafter"/>
</dbReference>
<dbReference type="InterPro" id="IPR017853">
    <property type="entry name" value="GH"/>
</dbReference>
<dbReference type="PANTHER" id="PTHR22600:SF57">
    <property type="entry name" value="BETA-N-ACETYLHEXOSAMINIDASE"/>
    <property type="match status" value="1"/>
</dbReference>
<evidence type="ECO:0000256" key="6">
    <source>
        <dbReference type="PIRSR" id="PIRSR625705-1"/>
    </source>
</evidence>
<evidence type="ECO:0000259" key="9">
    <source>
        <dbReference type="Pfam" id="PF02838"/>
    </source>
</evidence>
<dbReference type="STRING" id="474950.SAMN05421771_2338"/>
<evidence type="ECO:0000256" key="3">
    <source>
        <dbReference type="ARBA" id="ARBA00012663"/>
    </source>
</evidence>
<dbReference type="InterPro" id="IPR015883">
    <property type="entry name" value="Glyco_hydro_20_cat"/>
</dbReference>
<feature type="domain" description="Glycoside hydrolase family 20 catalytic" evidence="8">
    <location>
        <begin position="166"/>
        <end position="487"/>
    </location>
</feature>
<feature type="domain" description="Beta-hexosaminidase bacterial type N-terminal" evidence="9">
    <location>
        <begin position="33"/>
        <end position="162"/>
    </location>
</feature>
<evidence type="ECO:0000256" key="4">
    <source>
        <dbReference type="ARBA" id="ARBA00022801"/>
    </source>
</evidence>
<dbReference type="Gene3D" id="3.30.379.10">
    <property type="entry name" value="Chitobiase/beta-hexosaminidase domain 2-like"/>
    <property type="match status" value="1"/>
</dbReference>
<proteinExistence type="inferred from homology"/>
<sequence length="691" mass="77301">MQARRTWVSLAALWCVILSQQAWAQVAAQPSLAIMPLPAHATSSTGEFILDGGFEMVFTGYTEPRLERARLRFFDTLKSSTGLRRWPDATTPRPQFVIDTRAASAPVQQLGEDESYRLEVAPTGVKLTAPNPLGVLRGLQTFLQLVHPTPGGFAVSSVVIEDKPRFPWRGLMIDTGRHFMPLEIIRQNLDAMEAVKLNILHWHVSEDQGTRIESKLYPRLTGMGSDGQFYTQDEVRGVIAYARDRGIRVMPEFEMPSHANALYVGYPELADGPGPYHLKRKFGEKWGRERKPSEDSSMDPTRESTYIFLDRFLGEMAALFPDQYLHVGGDAEDAVTEWATNAKIQQYMKDHGYKDATALQLYFTARLQKIVASHHKTMVGWDEVLQPETPKDVVIQSWRGTDSLAVAVGRGNRGILSWGYYLDLNEPASRHFSVDPLQGAIGKLPPEQQKAVLGGETAMWTEYVTPETIDGRIWPRAAAVAERLWSPQEDTNLDSMYARLDILSQYLTYRGIPYKATRELMFQRMVGTADPASLKVLAGVVEPPTGFPREGERAYTVYTPLNHLSDIIPAEADRARQFRDIATRIAAGTATPSDHQLARQWLTLWRDNDNTLQPLLPQSPLTAELTPISHNLSETAKIGLKALDALEQHHSMKATDQTDDLASLKSMGEPIAELRVRIIPGVESLVQAAHR</sequence>
<dbReference type="EC" id="3.2.1.52" evidence="3"/>
<keyword evidence="4" id="KW-0378">Hydrolase</keyword>
<evidence type="ECO:0000259" key="8">
    <source>
        <dbReference type="Pfam" id="PF00728"/>
    </source>
</evidence>
<dbReference type="SUPFAM" id="SSF55545">
    <property type="entry name" value="beta-N-acetylhexosaminidase-like domain"/>
    <property type="match status" value="1"/>
</dbReference>
<accession>A0A1I6MD87</accession>
<keyword evidence="5" id="KW-0326">Glycosidase</keyword>
<dbReference type="InterPro" id="IPR025705">
    <property type="entry name" value="Beta_hexosaminidase_sua/sub"/>
</dbReference>
<evidence type="ECO:0000313" key="10">
    <source>
        <dbReference type="EMBL" id="SFS13557.1"/>
    </source>
</evidence>
<dbReference type="GO" id="GO:0030203">
    <property type="term" value="P:glycosaminoglycan metabolic process"/>
    <property type="evidence" value="ECO:0007669"/>
    <property type="project" value="TreeGrafter"/>
</dbReference>
<feature type="signal peptide" evidence="7">
    <location>
        <begin position="1"/>
        <end position="24"/>
    </location>
</feature>
<keyword evidence="11" id="KW-1185">Reference proteome</keyword>
<evidence type="ECO:0000313" key="11">
    <source>
        <dbReference type="Proteomes" id="UP000199024"/>
    </source>
</evidence>
<evidence type="ECO:0000256" key="2">
    <source>
        <dbReference type="ARBA" id="ARBA00006285"/>
    </source>
</evidence>
<dbReference type="PRINTS" id="PR00738">
    <property type="entry name" value="GLHYDRLASE20"/>
</dbReference>
<dbReference type="GO" id="GO:0005975">
    <property type="term" value="P:carbohydrate metabolic process"/>
    <property type="evidence" value="ECO:0007669"/>
    <property type="project" value="InterPro"/>
</dbReference>
<gene>
    <name evidence="10" type="ORF">SAMN05421771_2338</name>
</gene>
<comment type="similarity">
    <text evidence="2">Belongs to the glycosyl hydrolase 20 family.</text>
</comment>
<dbReference type="EMBL" id="FOZL01000001">
    <property type="protein sequence ID" value="SFS13557.1"/>
    <property type="molecule type" value="Genomic_DNA"/>
</dbReference>
<dbReference type="RefSeq" id="WP_141223897.1">
    <property type="nucleotide sequence ID" value="NZ_FOZL01000001.1"/>
</dbReference>
<dbReference type="Pfam" id="PF02838">
    <property type="entry name" value="Glyco_hydro_20b"/>
    <property type="match status" value="1"/>
</dbReference>
<dbReference type="SUPFAM" id="SSF51445">
    <property type="entry name" value="(Trans)glycosidases"/>
    <property type="match status" value="1"/>
</dbReference>
<reference evidence="10 11" key="1">
    <citation type="submission" date="2016-10" db="EMBL/GenBank/DDBJ databases">
        <authorList>
            <person name="de Groot N.N."/>
        </authorList>
    </citation>
    <scope>NUCLEOTIDE SEQUENCE [LARGE SCALE GENOMIC DNA]</scope>
    <source>
        <strain evidence="10 11">DSM 21001</strain>
    </source>
</reference>
<name>A0A1I6MD87_9BACT</name>
<comment type="catalytic activity">
    <reaction evidence="1">
        <text>Hydrolysis of terminal non-reducing N-acetyl-D-hexosamine residues in N-acetyl-beta-D-hexosaminides.</text>
        <dbReference type="EC" id="3.2.1.52"/>
    </reaction>
</comment>
<dbReference type="AlphaFoldDB" id="A0A1I6MD87"/>
<evidence type="ECO:0000256" key="5">
    <source>
        <dbReference type="ARBA" id="ARBA00023295"/>
    </source>
</evidence>
<protein>
    <recommendedName>
        <fullName evidence="3">beta-N-acetylhexosaminidase</fullName>
        <ecNumber evidence="3">3.2.1.52</ecNumber>
    </recommendedName>
</protein>
<feature type="active site" description="Proton donor" evidence="6">
    <location>
        <position position="332"/>
    </location>
</feature>
<dbReference type="OrthoDB" id="1098018at2"/>
<dbReference type="InterPro" id="IPR015882">
    <property type="entry name" value="HEX_bac_N"/>
</dbReference>
<dbReference type="InterPro" id="IPR029018">
    <property type="entry name" value="Hex-like_dom2"/>
</dbReference>
<keyword evidence="7" id="KW-0732">Signal</keyword>
<dbReference type="PANTHER" id="PTHR22600">
    <property type="entry name" value="BETA-HEXOSAMINIDASE"/>
    <property type="match status" value="1"/>
</dbReference>
<dbReference type="GO" id="GO:0004563">
    <property type="term" value="F:beta-N-acetylhexosaminidase activity"/>
    <property type="evidence" value="ECO:0007669"/>
    <property type="project" value="UniProtKB-EC"/>
</dbReference>
<dbReference type="Pfam" id="PF00728">
    <property type="entry name" value="Glyco_hydro_20"/>
    <property type="match status" value="1"/>
</dbReference>
<dbReference type="Proteomes" id="UP000199024">
    <property type="component" value="Unassembled WGS sequence"/>
</dbReference>